<protein>
    <submittedName>
        <fullName evidence="2">Uncharacterized protein</fullName>
    </submittedName>
</protein>
<sequence>MSPLSHQHIITANEARPPHPSDSPRVPPGLGLEDGDTSVPPGYDPHRLQGIVVKGDLMRQSTPELAMAWPEIMGVLQADGATLGPNVVRFLLPAGEPLRAKERKAVWLQLTAAFIAAFPGKEPASVRLPEEHGSLRRFVDITTDASNVTADDIIRAAKENLWKVAGRPLGPAAFVGPRIPEGIQVIQLKLSSELEPATPLTNATIKRAKNAAAWAT</sequence>
<evidence type="ECO:0000313" key="3">
    <source>
        <dbReference type="Proteomes" id="UP000246740"/>
    </source>
</evidence>
<dbReference type="Proteomes" id="UP000246740">
    <property type="component" value="Unassembled WGS sequence"/>
</dbReference>
<gene>
    <name evidence="2" type="ORF">BCV70DRAFT_219804</name>
</gene>
<dbReference type="STRING" id="1882483.A0A317XF26"/>
<keyword evidence="3" id="KW-1185">Reference proteome</keyword>
<dbReference type="EMBL" id="KZ819226">
    <property type="protein sequence ID" value="PWY97029.1"/>
    <property type="molecule type" value="Genomic_DNA"/>
</dbReference>
<proteinExistence type="predicted"/>
<feature type="region of interest" description="Disordered" evidence="1">
    <location>
        <begin position="1"/>
        <end position="42"/>
    </location>
</feature>
<feature type="compositionally biased region" description="Pro residues" evidence="1">
    <location>
        <begin position="18"/>
        <end position="27"/>
    </location>
</feature>
<dbReference type="OrthoDB" id="2556218at2759"/>
<dbReference type="AlphaFoldDB" id="A0A317XF26"/>
<name>A0A317XF26_9BASI</name>
<evidence type="ECO:0000256" key="1">
    <source>
        <dbReference type="SAM" id="MobiDB-lite"/>
    </source>
</evidence>
<dbReference type="InParanoid" id="A0A317XF26"/>
<accession>A0A317XF26</accession>
<feature type="compositionally biased region" description="Polar residues" evidence="1">
    <location>
        <begin position="1"/>
        <end position="10"/>
    </location>
</feature>
<evidence type="ECO:0000313" key="2">
    <source>
        <dbReference type="EMBL" id="PWY97029.1"/>
    </source>
</evidence>
<reference evidence="2 3" key="1">
    <citation type="journal article" date="2018" name="Mol. Biol. Evol.">
        <title>Broad Genomic Sampling Reveals a Smut Pathogenic Ancestry of the Fungal Clade Ustilaginomycotina.</title>
        <authorList>
            <person name="Kijpornyongpan T."/>
            <person name="Mondo S.J."/>
            <person name="Barry K."/>
            <person name="Sandor L."/>
            <person name="Lee J."/>
            <person name="Lipzen A."/>
            <person name="Pangilinan J."/>
            <person name="LaButti K."/>
            <person name="Hainaut M."/>
            <person name="Henrissat B."/>
            <person name="Grigoriev I.V."/>
            <person name="Spatafora J.W."/>
            <person name="Aime M.C."/>
        </authorList>
    </citation>
    <scope>NUCLEOTIDE SEQUENCE [LARGE SCALE GENOMIC DNA]</scope>
    <source>
        <strain evidence="2 3">MCA 3645</strain>
    </source>
</reference>
<organism evidence="2 3">
    <name type="scientific">Testicularia cyperi</name>
    <dbReference type="NCBI Taxonomy" id="1882483"/>
    <lineage>
        <taxon>Eukaryota</taxon>
        <taxon>Fungi</taxon>
        <taxon>Dikarya</taxon>
        <taxon>Basidiomycota</taxon>
        <taxon>Ustilaginomycotina</taxon>
        <taxon>Ustilaginomycetes</taxon>
        <taxon>Ustilaginales</taxon>
        <taxon>Anthracoideaceae</taxon>
        <taxon>Testicularia</taxon>
    </lineage>
</organism>